<evidence type="ECO:0000256" key="2">
    <source>
        <dbReference type="ARBA" id="ARBA00010663"/>
    </source>
</evidence>
<evidence type="ECO:0000313" key="11">
    <source>
        <dbReference type="EMBL" id="GBM54564.1"/>
    </source>
</evidence>
<gene>
    <name evidence="11" type="primary">PK1-R_4</name>
    <name evidence="11" type="ORF">AVEN_157068_1</name>
</gene>
<evidence type="ECO:0000256" key="7">
    <source>
        <dbReference type="ARBA" id="ARBA00023170"/>
    </source>
</evidence>
<feature type="domain" description="G-protein coupled receptors family 1 profile" evidence="10">
    <location>
        <begin position="1"/>
        <end position="93"/>
    </location>
</feature>
<name>A0A4Y2GR09_ARAVE</name>
<proteinExistence type="inferred from homology"/>
<keyword evidence="5" id="KW-0297">G-protein coupled receptor</keyword>
<organism evidence="11 12">
    <name type="scientific">Araneus ventricosus</name>
    <name type="common">Orbweaver spider</name>
    <name type="synonym">Epeira ventricosa</name>
    <dbReference type="NCBI Taxonomy" id="182803"/>
    <lineage>
        <taxon>Eukaryota</taxon>
        <taxon>Metazoa</taxon>
        <taxon>Ecdysozoa</taxon>
        <taxon>Arthropoda</taxon>
        <taxon>Chelicerata</taxon>
        <taxon>Arachnida</taxon>
        <taxon>Araneae</taxon>
        <taxon>Araneomorphae</taxon>
        <taxon>Entelegynae</taxon>
        <taxon>Araneoidea</taxon>
        <taxon>Araneidae</taxon>
        <taxon>Araneus</taxon>
    </lineage>
</organism>
<keyword evidence="3 9" id="KW-0812">Transmembrane</keyword>
<evidence type="ECO:0000256" key="3">
    <source>
        <dbReference type="ARBA" id="ARBA00022692"/>
    </source>
</evidence>
<dbReference type="InterPro" id="IPR000276">
    <property type="entry name" value="GPCR_Rhodpsn"/>
</dbReference>
<keyword evidence="12" id="KW-1185">Reference proteome</keyword>
<evidence type="ECO:0000256" key="4">
    <source>
        <dbReference type="ARBA" id="ARBA00022989"/>
    </source>
</evidence>
<dbReference type="GO" id="GO:0005886">
    <property type="term" value="C:plasma membrane"/>
    <property type="evidence" value="ECO:0007669"/>
    <property type="project" value="TreeGrafter"/>
</dbReference>
<comment type="similarity">
    <text evidence="2">Belongs to the G-protein coupled receptor 1 family.</text>
</comment>
<feature type="transmembrane region" description="Helical" evidence="9">
    <location>
        <begin position="37"/>
        <end position="59"/>
    </location>
</feature>
<dbReference type="PRINTS" id="PR00237">
    <property type="entry name" value="GPCRRHODOPSN"/>
</dbReference>
<evidence type="ECO:0000256" key="1">
    <source>
        <dbReference type="ARBA" id="ARBA00004141"/>
    </source>
</evidence>
<dbReference type="GO" id="GO:0008188">
    <property type="term" value="F:neuropeptide receptor activity"/>
    <property type="evidence" value="ECO:0007669"/>
    <property type="project" value="TreeGrafter"/>
</dbReference>
<dbReference type="SUPFAM" id="SSF81321">
    <property type="entry name" value="Family A G protein-coupled receptor-like"/>
    <property type="match status" value="1"/>
</dbReference>
<dbReference type="AlphaFoldDB" id="A0A4Y2GR09"/>
<dbReference type="EMBL" id="BGPR01001465">
    <property type="protein sequence ID" value="GBM54564.1"/>
    <property type="molecule type" value="Genomic_DNA"/>
</dbReference>
<evidence type="ECO:0000256" key="5">
    <source>
        <dbReference type="ARBA" id="ARBA00023040"/>
    </source>
</evidence>
<keyword evidence="7 11" id="KW-0675">Receptor</keyword>
<comment type="subcellular location">
    <subcellularLocation>
        <location evidence="1">Membrane</location>
        <topology evidence="1">Multi-pass membrane protein</topology>
    </subcellularLocation>
</comment>
<sequence length="163" mass="18710">MTLQLAENASHVNYRQERISAKMAVQRSKKTRQDEKIAVVISFCICWSPFHAQRLLAIYTTEVTPTLVVTFTILTYISGVTYYLSATINPILYQLLSVKFRQAFKDTFSVCCKCLRASNSTEKEMSFHCDNSRYKISCHQQNKEQLNNTVSWVCGTPNNHRAP</sequence>
<evidence type="ECO:0000256" key="9">
    <source>
        <dbReference type="SAM" id="Phobius"/>
    </source>
</evidence>
<dbReference type="Proteomes" id="UP000499080">
    <property type="component" value="Unassembled WGS sequence"/>
</dbReference>
<dbReference type="Gene3D" id="1.20.1070.10">
    <property type="entry name" value="Rhodopsin 7-helix transmembrane proteins"/>
    <property type="match status" value="1"/>
</dbReference>
<dbReference type="PROSITE" id="PS50262">
    <property type="entry name" value="G_PROTEIN_RECEP_F1_2"/>
    <property type="match status" value="1"/>
</dbReference>
<keyword evidence="4 9" id="KW-1133">Transmembrane helix</keyword>
<reference evidence="11 12" key="1">
    <citation type="journal article" date="2019" name="Sci. Rep.">
        <title>Orb-weaving spider Araneus ventricosus genome elucidates the spidroin gene catalogue.</title>
        <authorList>
            <person name="Kono N."/>
            <person name="Nakamura H."/>
            <person name="Ohtoshi R."/>
            <person name="Moran D.A.P."/>
            <person name="Shinohara A."/>
            <person name="Yoshida Y."/>
            <person name="Fujiwara M."/>
            <person name="Mori M."/>
            <person name="Tomita M."/>
            <person name="Arakawa K."/>
        </authorList>
    </citation>
    <scope>NUCLEOTIDE SEQUENCE [LARGE SCALE GENOMIC DNA]</scope>
</reference>
<evidence type="ECO:0000259" key="10">
    <source>
        <dbReference type="PROSITE" id="PS50262"/>
    </source>
</evidence>
<evidence type="ECO:0000256" key="6">
    <source>
        <dbReference type="ARBA" id="ARBA00023136"/>
    </source>
</evidence>
<keyword evidence="8" id="KW-0807">Transducer</keyword>
<keyword evidence="6 9" id="KW-0472">Membrane</keyword>
<comment type="caution">
    <text evidence="11">The sequence shown here is derived from an EMBL/GenBank/DDBJ whole genome shotgun (WGS) entry which is preliminary data.</text>
</comment>
<evidence type="ECO:0000256" key="8">
    <source>
        <dbReference type="ARBA" id="ARBA00023224"/>
    </source>
</evidence>
<protein>
    <submittedName>
        <fullName evidence="11">Pyrokinin-1 receptor</fullName>
    </submittedName>
</protein>
<feature type="transmembrane region" description="Helical" evidence="9">
    <location>
        <begin position="65"/>
        <end position="84"/>
    </location>
</feature>
<dbReference type="OrthoDB" id="5962705at2759"/>
<dbReference type="PANTHER" id="PTHR24243:SF208">
    <property type="entry name" value="PYROKININ-1 RECEPTOR"/>
    <property type="match status" value="1"/>
</dbReference>
<accession>A0A4Y2GR09</accession>
<evidence type="ECO:0000313" key="12">
    <source>
        <dbReference type="Proteomes" id="UP000499080"/>
    </source>
</evidence>
<dbReference type="PANTHER" id="PTHR24243">
    <property type="entry name" value="G-PROTEIN COUPLED RECEPTOR"/>
    <property type="match status" value="1"/>
</dbReference>
<dbReference type="InterPro" id="IPR017452">
    <property type="entry name" value="GPCR_Rhodpsn_7TM"/>
</dbReference>